<evidence type="ECO:0000313" key="1">
    <source>
        <dbReference type="EMBL" id="MEG3439688.1"/>
    </source>
</evidence>
<protein>
    <submittedName>
        <fullName evidence="1">DUF433 domain-containing protein</fullName>
    </submittedName>
</protein>
<dbReference type="PANTHER" id="PTHR34849:SF1">
    <property type="entry name" value="SLR0770 PROTEIN"/>
    <property type="match status" value="1"/>
</dbReference>
<gene>
    <name evidence="1" type="ORF">V0288_21350</name>
</gene>
<dbReference type="EMBL" id="JBAFSM010000056">
    <property type="protein sequence ID" value="MEG3439688.1"/>
    <property type="molecule type" value="Genomic_DNA"/>
</dbReference>
<dbReference type="AlphaFoldDB" id="A0AAW9R0D5"/>
<dbReference type="InterPro" id="IPR036388">
    <property type="entry name" value="WH-like_DNA-bd_sf"/>
</dbReference>
<proteinExistence type="predicted"/>
<dbReference type="RefSeq" id="WP_332867169.1">
    <property type="nucleotide sequence ID" value="NZ_JBAFSM010000056.1"/>
</dbReference>
<accession>A0AAW9R0D5</accession>
<keyword evidence="2" id="KW-1185">Reference proteome</keyword>
<evidence type="ECO:0000313" key="2">
    <source>
        <dbReference type="Proteomes" id="UP001328733"/>
    </source>
</evidence>
<name>A0AAW9R0D5_9CHRO</name>
<organism evidence="1 2">
    <name type="scientific">Pannus brasiliensis CCIBt3594</name>
    <dbReference type="NCBI Taxonomy" id="1427578"/>
    <lineage>
        <taxon>Bacteria</taxon>
        <taxon>Bacillati</taxon>
        <taxon>Cyanobacteriota</taxon>
        <taxon>Cyanophyceae</taxon>
        <taxon>Oscillatoriophycideae</taxon>
        <taxon>Chroococcales</taxon>
        <taxon>Microcystaceae</taxon>
        <taxon>Pannus</taxon>
    </lineage>
</organism>
<dbReference type="InterPro" id="IPR007367">
    <property type="entry name" value="DUF433"/>
</dbReference>
<dbReference type="Proteomes" id="UP001328733">
    <property type="component" value="Unassembled WGS sequence"/>
</dbReference>
<sequence length="94" mass="10451">MATVTDIGTLIVSDPEICGGRPRIKDSRITVRNIVIDIRSGMTPEEILENKPHLSLAKIYAALSYYYANQAEIDADISAYYEACKTLENESIAR</sequence>
<dbReference type="SUPFAM" id="SSF46689">
    <property type="entry name" value="Homeodomain-like"/>
    <property type="match status" value="1"/>
</dbReference>
<comment type="caution">
    <text evidence="1">The sequence shown here is derived from an EMBL/GenBank/DDBJ whole genome shotgun (WGS) entry which is preliminary data.</text>
</comment>
<dbReference type="InterPro" id="IPR009057">
    <property type="entry name" value="Homeodomain-like_sf"/>
</dbReference>
<dbReference type="Gene3D" id="1.10.10.10">
    <property type="entry name" value="Winged helix-like DNA-binding domain superfamily/Winged helix DNA-binding domain"/>
    <property type="match status" value="1"/>
</dbReference>
<dbReference type="PANTHER" id="PTHR34849">
    <property type="entry name" value="SSL5025 PROTEIN"/>
    <property type="match status" value="1"/>
</dbReference>
<dbReference type="Pfam" id="PF04255">
    <property type="entry name" value="DUF433"/>
    <property type="match status" value="1"/>
</dbReference>
<reference evidence="1 2" key="1">
    <citation type="submission" date="2024-01" db="EMBL/GenBank/DDBJ databases">
        <title>Genomic insights into the taxonomy and metabolism of the cyanobacterium Pannus brasiliensis CCIBt3594.</title>
        <authorList>
            <person name="Machado M."/>
            <person name="Botero N.B."/>
            <person name="Andreote A.P.D."/>
            <person name="Feitosa A.M.T."/>
            <person name="Popin R."/>
            <person name="Sivonen K."/>
            <person name="Fiore M.F."/>
        </authorList>
    </citation>
    <scope>NUCLEOTIDE SEQUENCE [LARGE SCALE GENOMIC DNA]</scope>
    <source>
        <strain evidence="1 2">CCIBt3594</strain>
    </source>
</reference>